<feature type="non-terminal residue" evidence="1">
    <location>
        <position position="1"/>
    </location>
</feature>
<proteinExistence type="predicted"/>
<sequence length="93" mass="11124">EEYKKVRNKVIKNYMKFLKRKKARAIFSKLRKEIGNKTEEQQVWNTNYKILNNYYPLLVTATERVRSGEDLPKVIKVFPKKDIDVFSIESKAK</sequence>
<evidence type="ECO:0000313" key="1">
    <source>
        <dbReference type="EMBL" id="GAI74198.1"/>
    </source>
</evidence>
<protein>
    <submittedName>
        <fullName evidence="1">Uncharacterized protein</fullName>
    </submittedName>
</protein>
<organism evidence="1">
    <name type="scientific">marine sediment metagenome</name>
    <dbReference type="NCBI Taxonomy" id="412755"/>
    <lineage>
        <taxon>unclassified sequences</taxon>
        <taxon>metagenomes</taxon>
        <taxon>ecological metagenomes</taxon>
    </lineage>
</organism>
<dbReference type="AlphaFoldDB" id="X1R0Z1"/>
<reference evidence="1" key="1">
    <citation type="journal article" date="2014" name="Front. Microbiol.">
        <title>High frequency of phylogenetically diverse reductive dehalogenase-homologous genes in deep subseafloor sedimentary metagenomes.</title>
        <authorList>
            <person name="Kawai M."/>
            <person name="Futagami T."/>
            <person name="Toyoda A."/>
            <person name="Takaki Y."/>
            <person name="Nishi S."/>
            <person name="Hori S."/>
            <person name="Arai W."/>
            <person name="Tsubouchi T."/>
            <person name="Morono Y."/>
            <person name="Uchiyama I."/>
            <person name="Ito T."/>
            <person name="Fujiyama A."/>
            <person name="Inagaki F."/>
            <person name="Takami H."/>
        </authorList>
    </citation>
    <scope>NUCLEOTIDE SEQUENCE</scope>
    <source>
        <strain evidence="1">Expedition CK06-06</strain>
    </source>
</reference>
<name>X1R0Z1_9ZZZZ</name>
<dbReference type="EMBL" id="BARW01008922">
    <property type="protein sequence ID" value="GAI74198.1"/>
    <property type="molecule type" value="Genomic_DNA"/>
</dbReference>
<accession>X1R0Z1</accession>
<gene>
    <name evidence="1" type="ORF">S12H4_18123</name>
</gene>
<comment type="caution">
    <text evidence="1">The sequence shown here is derived from an EMBL/GenBank/DDBJ whole genome shotgun (WGS) entry which is preliminary data.</text>
</comment>